<dbReference type="EMBL" id="JARJCW010000002">
    <property type="protein sequence ID" value="KAJ7228845.1"/>
    <property type="molecule type" value="Genomic_DNA"/>
</dbReference>
<keyword evidence="4" id="KW-1185">Reference proteome</keyword>
<dbReference type="InterPro" id="IPR040898">
    <property type="entry name" value="CxC6"/>
</dbReference>
<evidence type="ECO:0000313" key="4">
    <source>
        <dbReference type="Proteomes" id="UP001219525"/>
    </source>
</evidence>
<protein>
    <recommendedName>
        <fullName evidence="5">CxC6 like cysteine cluster associated with KDZ domain-containing protein</fullName>
    </recommendedName>
</protein>
<comment type="caution">
    <text evidence="3">The sequence shown here is derived from an EMBL/GenBank/DDBJ whole genome shotgun (WGS) entry which is preliminary data.</text>
</comment>
<name>A0AAD6YU19_9AGAR</name>
<dbReference type="AlphaFoldDB" id="A0AAD6YU19"/>
<accession>A0AAD6YU19</accession>
<dbReference type="Pfam" id="PF18718">
    <property type="entry name" value="CxC5"/>
    <property type="match status" value="1"/>
</dbReference>
<evidence type="ECO:0000259" key="2">
    <source>
        <dbReference type="Pfam" id="PF18721"/>
    </source>
</evidence>
<dbReference type="InterPro" id="IPR041539">
    <property type="entry name" value="CxC5"/>
</dbReference>
<dbReference type="Pfam" id="PF18721">
    <property type="entry name" value="CxC6"/>
    <property type="match status" value="1"/>
</dbReference>
<feature type="domain" description="CxC6 like cysteine cluster associated with KDZ" evidence="2">
    <location>
        <begin position="218"/>
        <end position="280"/>
    </location>
</feature>
<feature type="domain" description="CxC5 like cysteine cluster associated with KDZ" evidence="1">
    <location>
        <begin position="1"/>
        <end position="116"/>
    </location>
</feature>
<evidence type="ECO:0000313" key="3">
    <source>
        <dbReference type="EMBL" id="KAJ7228845.1"/>
    </source>
</evidence>
<organism evidence="3 4">
    <name type="scientific">Mycena pura</name>
    <dbReference type="NCBI Taxonomy" id="153505"/>
    <lineage>
        <taxon>Eukaryota</taxon>
        <taxon>Fungi</taxon>
        <taxon>Dikarya</taxon>
        <taxon>Basidiomycota</taxon>
        <taxon>Agaricomycotina</taxon>
        <taxon>Agaricomycetes</taxon>
        <taxon>Agaricomycetidae</taxon>
        <taxon>Agaricales</taxon>
        <taxon>Marasmiineae</taxon>
        <taxon>Mycenaceae</taxon>
        <taxon>Mycena</taxon>
    </lineage>
</organism>
<sequence>MLYPPYRECTRSGECHGTVLDNEVRVFCRIYTKRRGVLPAYEVSLYCRKCHTRYHYSYSVKDPSMPSAVREYYTDFLPYVQAQQKAFVEVDLCEYFEYYMCLSHTSTANLARIYNVQLGRTPIMMSTDSTLLPEIAQDTVMDAFFMNALLRRHMRQGTCLVLPHNAVHHEHRFDHAMDLCNINMAGTGQPQYLHACHDCMKFIKRADGSMYYIRGGTTDGVTLGHPCCSQTNCQQRLLSTKDRFCETHRHLATECHVIGCTSAAEALFITCPLVEHRAKETEMQKARQPAFDDLNRRLQKGEVPQTQRRRGGQGRQTISTLLSLISSEDFDDTDRSGSIWDENVKGTGRQIRLRTTRRWTHNEQLFVLSCGVIVSRATFYSHEGPASCIWQDFLKKTFPHPWLLPTHIFFDKACLLLKHLRAQGDTFFDAVRLVVDVFHARNHHKEGDEFCNGHNNPALFPELRICIGGKEKWTLNSSIAEQTNVWFGAFQAITREMSVPRYNFFLDEMILVRNQWLVQDLERRKKQPFIQSEQYMREEWQAMYPGVVTKAN</sequence>
<reference evidence="3" key="1">
    <citation type="submission" date="2023-03" db="EMBL/GenBank/DDBJ databases">
        <title>Massive genome expansion in bonnet fungi (Mycena s.s.) driven by repeated elements and novel gene families across ecological guilds.</title>
        <authorList>
            <consortium name="Lawrence Berkeley National Laboratory"/>
            <person name="Harder C.B."/>
            <person name="Miyauchi S."/>
            <person name="Viragh M."/>
            <person name="Kuo A."/>
            <person name="Thoen E."/>
            <person name="Andreopoulos B."/>
            <person name="Lu D."/>
            <person name="Skrede I."/>
            <person name="Drula E."/>
            <person name="Henrissat B."/>
            <person name="Morin E."/>
            <person name="Kohler A."/>
            <person name="Barry K."/>
            <person name="LaButti K."/>
            <person name="Morin E."/>
            <person name="Salamov A."/>
            <person name="Lipzen A."/>
            <person name="Mereny Z."/>
            <person name="Hegedus B."/>
            <person name="Baldrian P."/>
            <person name="Stursova M."/>
            <person name="Weitz H."/>
            <person name="Taylor A."/>
            <person name="Grigoriev I.V."/>
            <person name="Nagy L.G."/>
            <person name="Martin F."/>
            <person name="Kauserud H."/>
        </authorList>
    </citation>
    <scope>NUCLEOTIDE SEQUENCE</scope>
    <source>
        <strain evidence="3">9144</strain>
    </source>
</reference>
<evidence type="ECO:0000259" key="1">
    <source>
        <dbReference type="Pfam" id="PF18718"/>
    </source>
</evidence>
<proteinExistence type="predicted"/>
<gene>
    <name evidence="3" type="ORF">GGX14DRAFT_344787</name>
</gene>
<dbReference type="Proteomes" id="UP001219525">
    <property type="component" value="Unassembled WGS sequence"/>
</dbReference>
<evidence type="ECO:0008006" key="5">
    <source>
        <dbReference type="Google" id="ProtNLM"/>
    </source>
</evidence>